<reference evidence="3 4" key="1">
    <citation type="submission" date="2013-07" db="EMBL/GenBank/DDBJ databases">
        <title>Isolation of a new Chlamydia species from the feral Sacred Ibis (Threskiornis aethiopicus): Chlamydia ibidis.</title>
        <authorList>
            <person name="Vorimore F."/>
            <person name="Hsia R.-C."/>
            <person name="Huot-Creasy H."/>
            <person name="Bastian S."/>
            <person name="Deruyter L."/>
            <person name="Passet A."/>
            <person name="Sachse K."/>
            <person name="Bavoil P."/>
            <person name="Myers G."/>
            <person name="Laroucau K."/>
        </authorList>
    </citation>
    <scope>NUCLEOTIDE SEQUENCE [LARGE SCALE GENOMIC DNA]</scope>
    <source>
        <strain evidence="3 4">10-1398/6</strain>
    </source>
</reference>
<keyword evidence="2 3" id="KW-0808">Transferase</keyword>
<dbReference type="CDD" id="cd02440">
    <property type="entry name" value="AdoMet_MTases"/>
    <property type="match status" value="1"/>
</dbReference>
<organism evidence="3 4">
    <name type="scientific">Chlamydia ibidis 10-1398/6</name>
    <dbReference type="NCBI Taxonomy" id="1046581"/>
    <lineage>
        <taxon>Bacteria</taxon>
        <taxon>Pseudomonadati</taxon>
        <taxon>Chlamydiota</taxon>
        <taxon>Chlamydiia</taxon>
        <taxon>Chlamydiales</taxon>
        <taxon>Chlamydiaceae</taxon>
        <taxon>Chlamydia/Chlamydophila group</taxon>
        <taxon>Chlamydia</taxon>
    </lineage>
</organism>
<dbReference type="EC" id="2.1.1.-" evidence="3"/>
<keyword evidence="4" id="KW-1185">Reference proteome</keyword>
<dbReference type="PANTHER" id="PTHR43542">
    <property type="entry name" value="METHYLTRANSFERASE"/>
    <property type="match status" value="1"/>
</dbReference>
<dbReference type="Proteomes" id="UP000016064">
    <property type="component" value="Unassembled WGS sequence"/>
</dbReference>
<dbReference type="NCBIfam" id="TIGR00095">
    <property type="entry name" value="16S rRNA (guanine(966)-N(2))-methyltransferase RsmD"/>
    <property type="match status" value="1"/>
</dbReference>
<dbReference type="PROSITE" id="PS00092">
    <property type="entry name" value="N6_MTASE"/>
    <property type="match status" value="1"/>
</dbReference>
<dbReference type="RefSeq" id="WP_020370853.1">
    <property type="nucleotide sequence ID" value="NZ_APJW01000001.1"/>
</dbReference>
<evidence type="ECO:0000313" key="3">
    <source>
        <dbReference type="EMBL" id="EQM62921.1"/>
    </source>
</evidence>
<dbReference type="EMBL" id="APJW01000001">
    <property type="protein sequence ID" value="EQM62921.1"/>
    <property type="molecule type" value="Genomic_DNA"/>
</dbReference>
<proteinExistence type="predicted"/>
<dbReference type="PIRSF" id="PIRSF004553">
    <property type="entry name" value="CHP00095"/>
    <property type="match status" value="1"/>
</dbReference>
<dbReference type="GO" id="GO:0032259">
    <property type="term" value="P:methylation"/>
    <property type="evidence" value="ECO:0007669"/>
    <property type="project" value="UniProtKB-KW"/>
</dbReference>
<evidence type="ECO:0000256" key="2">
    <source>
        <dbReference type="ARBA" id="ARBA00022679"/>
    </source>
</evidence>
<evidence type="ECO:0000313" key="4">
    <source>
        <dbReference type="Proteomes" id="UP000016064"/>
    </source>
</evidence>
<accession>A0ABN0N005</accession>
<dbReference type="InterPro" id="IPR002052">
    <property type="entry name" value="DNA_methylase_N6_adenine_CS"/>
</dbReference>
<evidence type="ECO:0000256" key="1">
    <source>
        <dbReference type="ARBA" id="ARBA00022603"/>
    </source>
</evidence>
<dbReference type="InterPro" id="IPR029063">
    <property type="entry name" value="SAM-dependent_MTases_sf"/>
</dbReference>
<dbReference type="SUPFAM" id="SSF53335">
    <property type="entry name" value="S-adenosyl-L-methionine-dependent methyltransferases"/>
    <property type="match status" value="1"/>
</dbReference>
<dbReference type="Gene3D" id="3.40.50.150">
    <property type="entry name" value="Vaccinia Virus protein VP39"/>
    <property type="match status" value="1"/>
</dbReference>
<sequence>MKILAGKYKGKSFKTFTNHAVRPTCGIVKEAVFNICASYLDNSSFLDLFAGIGSMGLEALSRGAASVTFVDNSPQAVRLIRANCDLLSTDLPVFIIKQDVRSAVQRLAKKGFSFDLIYVDPPYNLDNNYISSILSDIVSGKLLDDQGMLFLENASVDPIEVAGLYLKNRRKLGGTFLSEYLSCCSQELN</sequence>
<dbReference type="InterPro" id="IPR004398">
    <property type="entry name" value="RNA_MeTrfase_RsmD"/>
</dbReference>
<protein>
    <submittedName>
        <fullName evidence="3">RNA methyltransferase, RsmD family</fullName>
        <ecNumber evidence="3">2.1.1.-</ecNumber>
    </submittedName>
</protein>
<dbReference type="GO" id="GO:0008168">
    <property type="term" value="F:methyltransferase activity"/>
    <property type="evidence" value="ECO:0007669"/>
    <property type="project" value="UniProtKB-KW"/>
</dbReference>
<dbReference type="Pfam" id="PF03602">
    <property type="entry name" value="Cons_hypoth95"/>
    <property type="match status" value="1"/>
</dbReference>
<gene>
    <name evidence="3" type="ORF">H359_0209</name>
</gene>
<dbReference type="PANTHER" id="PTHR43542:SF1">
    <property type="entry name" value="METHYLTRANSFERASE"/>
    <property type="match status" value="1"/>
</dbReference>
<comment type="caution">
    <text evidence="3">The sequence shown here is derived from an EMBL/GenBank/DDBJ whole genome shotgun (WGS) entry which is preliminary data.</text>
</comment>
<keyword evidence="1 3" id="KW-0489">Methyltransferase</keyword>
<name>A0ABN0N005_9CHLA</name>